<gene>
    <name evidence="4" type="ORF">ATM17_30995</name>
</gene>
<evidence type="ECO:0000256" key="3">
    <source>
        <dbReference type="RuleBase" id="RU003707"/>
    </source>
</evidence>
<proteinExistence type="inferred from homology"/>
<comment type="similarity">
    <text evidence="1 3">Belongs to the enoyl-CoA hydratase/isomerase family.</text>
</comment>
<dbReference type="CDD" id="cd06558">
    <property type="entry name" value="crotonase-like"/>
    <property type="match status" value="1"/>
</dbReference>
<reference evidence="5" key="1">
    <citation type="submission" date="2015-11" db="EMBL/GenBank/DDBJ databases">
        <title>Complete genome sequence of a polyethylene-glycol degrader Sphingopyxis macrogoltabida 203N (NBRC 111659).</title>
        <authorList>
            <person name="Yoshiyuki O."/>
            <person name="Shouta N."/>
            <person name="Nagata Y."/>
            <person name="Numata M."/>
            <person name="Tsuchikane K."/>
            <person name="Hosoyama A."/>
            <person name="Yamazoe A."/>
            <person name="Tsuda M."/>
            <person name="Fujita N."/>
            <person name="Kawai F."/>
        </authorList>
    </citation>
    <scope>NUCLEOTIDE SEQUENCE [LARGE SCALE GENOMIC DNA]</scope>
    <source>
        <strain evidence="5">203N</strain>
        <plasmid evidence="5">unnamed1</plasmid>
    </source>
</reference>
<dbReference type="InterPro" id="IPR029045">
    <property type="entry name" value="ClpP/crotonase-like_dom_sf"/>
</dbReference>
<dbReference type="Pfam" id="PF00378">
    <property type="entry name" value="ECH_1"/>
    <property type="match status" value="1"/>
</dbReference>
<sequence>MLELNRPDRLNALTGELHDALNYAVADAARDDGVGCVVVTGAGRAFCAGGDTQSGGRRETGPRSQEQRVDAMVHHAETVKLLHMMPKPTLAIVNGAAAGAGLALALACDMRIAAADAIMTTAYVRLALSGDFGCTYFLTRLVGPAIASELLFLSEKIQMDRAIQLGLVNRIVPSDDLLAEGMCMAHALAAMPPVTLRLMKRNIAAAFGAGFDEMIEREAAAMVRCTKTQDAREALAARRERRPAVFVGY</sequence>
<protein>
    <recommendedName>
        <fullName evidence="6">Enoyl-CoA hydratase</fullName>
    </recommendedName>
</protein>
<evidence type="ECO:0000256" key="2">
    <source>
        <dbReference type="ARBA" id="ARBA00023239"/>
    </source>
</evidence>
<dbReference type="InterPro" id="IPR018376">
    <property type="entry name" value="Enoyl-CoA_hyd/isom_CS"/>
</dbReference>
<dbReference type="AlphaFoldDB" id="A0AAC9AZD8"/>
<dbReference type="GO" id="GO:0016829">
    <property type="term" value="F:lyase activity"/>
    <property type="evidence" value="ECO:0007669"/>
    <property type="project" value="UniProtKB-KW"/>
</dbReference>
<keyword evidence="4" id="KW-0614">Plasmid</keyword>
<keyword evidence="2" id="KW-0456">Lyase</keyword>
<organism evidence="4 5">
    <name type="scientific">Sphingopyxis macrogoltabida</name>
    <name type="common">Sphingomonas macrogoltabidus</name>
    <dbReference type="NCBI Taxonomy" id="33050"/>
    <lineage>
        <taxon>Bacteria</taxon>
        <taxon>Pseudomonadati</taxon>
        <taxon>Pseudomonadota</taxon>
        <taxon>Alphaproteobacteria</taxon>
        <taxon>Sphingomonadales</taxon>
        <taxon>Sphingomonadaceae</taxon>
        <taxon>Sphingopyxis</taxon>
    </lineage>
</organism>
<dbReference type="PANTHER" id="PTHR11941">
    <property type="entry name" value="ENOYL-COA HYDRATASE-RELATED"/>
    <property type="match status" value="1"/>
</dbReference>
<dbReference type="GO" id="GO:0006635">
    <property type="term" value="P:fatty acid beta-oxidation"/>
    <property type="evidence" value="ECO:0007669"/>
    <property type="project" value="TreeGrafter"/>
</dbReference>
<geneLocation type="plasmid" evidence="4 5">
    <name>unnamed1</name>
</geneLocation>
<dbReference type="SUPFAM" id="SSF52096">
    <property type="entry name" value="ClpP/crotonase"/>
    <property type="match status" value="1"/>
</dbReference>
<dbReference type="PANTHER" id="PTHR11941:SF133">
    <property type="entry name" value="1,2-EPOXYPHENYLACETYL-COA ISOMERASE"/>
    <property type="match status" value="1"/>
</dbReference>
<dbReference type="InterPro" id="IPR014748">
    <property type="entry name" value="Enoyl-CoA_hydra_C"/>
</dbReference>
<accession>A0AAC9AZD8</accession>
<dbReference type="InterPro" id="IPR001753">
    <property type="entry name" value="Enoyl-CoA_hydra/iso"/>
</dbReference>
<dbReference type="Gene3D" id="3.90.226.10">
    <property type="entry name" value="2-enoyl-CoA Hydratase, Chain A, domain 1"/>
    <property type="match status" value="1"/>
</dbReference>
<keyword evidence="5" id="KW-1185">Reference proteome</keyword>
<dbReference type="Proteomes" id="UP000076088">
    <property type="component" value="Plasmid unnamed1"/>
</dbReference>
<evidence type="ECO:0000313" key="5">
    <source>
        <dbReference type="Proteomes" id="UP000076088"/>
    </source>
</evidence>
<dbReference type="PROSITE" id="PS00166">
    <property type="entry name" value="ENOYL_COA_HYDRATASE"/>
    <property type="match status" value="1"/>
</dbReference>
<dbReference type="Gene3D" id="1.10.12.10">
    <property type="entry name" value="Lyase 2-enoyl-coa Hydratase, Chain A, domain 2"/>
    <property type="match status" value="1"/>
</dbReference>
<evidence type="ECO:0000256" key="1">
    <source>
        <dbReference type="ARBA" id="ARBA00005254"/>
    </source>
</evidence>
<name>A0AAC9AZD8_SPHMC</name>
<reference evidence="4 5" key="2">
    <citation type="journal article" date="2016" name="Genome Announc.">
        <title>Complete Genome Sequence of Sphingopyxis macrogoltabida Strain 203N (NBRC 111659), a Polyethylene Glycol Degrader.</title>
        <authorList>
            <person name="Ohtsubo Y."/>
            <person name="Nonoyama S."/>
            <person name="Nagata Y."/>
            <person name="Numata M."/>
            <person name="Tsuchikane K."/>
            <person name="Hosoyama A."/>
            <person name="Yamazoe A."/>
            <person name="Tsuda M."/>
            <person name="Fujita N."/>
            <person name="Kawai F."/>
        </authorList>
    </citation>
    <scope>NUCLEOTIDE SEQUENCE [LARGE SCALE GENOMIC DNA]</scope>
    <source>
        <strain evidence="4 5">203N</strain>
    </source>
</reference>
<evidence type="ECO:0008006" key="6">
    <source>
        <dbReference type="Google" id="ProtNLM"/>
    </source>
</evidence>
<evidence type="ECO:0000313" key="4">
    <source>
        <dbReference type="EMBL" id="AMU92688.1"/>
    </source>
</evidence>
<dbReference type="EMBL" id="CP013345">
    <property type="protein sequence ID" value="AMU92688.1"/>
    <property type="molecule type" value="Genomic_DNA"/>
</dbReference>